<dbReference type="WBParaSite" id="BXY_0030100.1">
    <property type="protein sequence ID" value="BXY_0030100.1"/>
    <property type="gene ID" value="BXY_0030100"/>
</dbReference>
<accession>A0A1I7RHX3</accession>
<dbReference type="EMBL" id="CAJFCV020000004">
    <property type="protein sequence ID" value="CAG9115309.1"/>
    <property type="molecule type" value="Genomic_DNA"/>
</dbReference>
<evidence type="ECO:0000313" key="2">
    <source>
        <dbReference type="EMBL" id="CAD5226022.1"/>
    </source>
</evidence>
<evidence type="ECO:0000313" key="1">
    <source>
        <dbReference type="EMBL" id="CAD5226020.1"/>
    </source>
</evidence>
<evidence type="ECO:0000313" key="7">
    <source>
        <dbReference type="WBParaSite" id="BXY_0030200.1"/>
    </source>
</evidence>
<organism evidence="4 7">
    <name type="scientific">Bursaphelenchus xylophilus</name>
    <name type="common">Pinewood nematode worm</name>
    <name type="synonym">Aphelenchoides xylophilus</name>
    <dbReference type="NCBI Taxonomy" id="6326"/>
    <lineage>
        <taxon>Eukaryota</taxon>
        <taxon>Metazoa</taxon>
        <taxon>Ecdysozoa</taxon>
        <taxon>Nematoda</taxon>
        <taxon>Chromadorea</taxon>
        <taxon>Rhabditida</taxon>
        <taxon>Tylenchina</taxon>
        <taxon>Tylenchomorpha</taxon>
        <taxon>Aphelenchoidea</taxon>
        <taxon>Aphelenchoididae</taxon>
        <taxon>Bursaphelenchus</taxon>
    </lineage>
</organism>
<name>A0A1I7RHX3_BURXY</name>
<reference evidence="3" key="2">
    <citation type="submission" date="2020-08" db="EMBL/GenBank/DDBJ databases">
        <authorList>
            <person name="Kikuchi T."/>
        </authorList>
    </citation>
    <scope>NUCLEOTIDE SEQUENCE</scope>
    <source>
        <strain evidence="1">Ka4C1</strain>
    </source>
</reference>
<dbReference type="EMBL" id="CAJFCV020000004">
    <property type="protein sequence ID" value="CAG9115307.1"/>
    <property type="molecule type" value="Genomic_DNA"/>
</dbReference>
<dbReference type="Proteomes" id="UP000659654">
    <property type="component" value="Unassembled WGS sequence"/>
</dbReference>
<evidence type="ECO:0000313" key="6">
    <source>
        <dbReference type="WBParaSite" id="BXY_0030100.1"/>
    </source>
</evidence>
<dbReference type="WBParaSite" id="BXY_0030200.1">
    <property type="protein sequence ID" value="BXY_0030200.1"/>
    <property type="gene ID" value="BXY_0030200"/>
</dbReference>
<dbReference type="Proteomes" id="UP000582659">
    <property type="component" value="Unassembled WGS sequence"/>
</dbReference>
<evidence type="ECO:0000313" key="3">
    <source>
        <dbReference type="EMBL" id="CAG9115307.1"/>
    </source>
</evidence>
<evidence type="ECO:0000313" key="4">
    <source>
        <dbReference type="Proteomes" id="UP000095284"/>
    </source>
</evidence>
<dbReference type="Proteomes" id="UP000095284">
    <property type="component" value="Unplaced"/>
</dbReference>
<dbReference type="AlphaFoldDB" id="A0A1I7RHX3"/>
<dbReference type="EMBL" id="CAJFDI010000004">
    <property type="protein sequence ID" value="CAD5226022.1"/>
    <property type="molecule type" value="Genomic_DNA"/>
</dbReference>
<keyword evidence="5" id="KW-1185">Reference proteome</keyword>
<reference evidence="6 7" key="1">
    <citation type="submission" date="2016-11" db="UniProtKB">
        <authorList>
            <consortium name="WormBaseParasite"/>
        </authorList>
    </citation>
    <scope>IDENTIFICATION</scope>
</reference>
<protein>
    <submittedName>
        <fullName evidence="1">(pine wood nematode) hypothetical protein</fullName>
    </submittedName>
</protein>
<sequence length="94" mass="11077">MMLTSTPSRSNCITSQISGISDYPSSVDFTTSSTIIKEYTKQWKRHQKSQIPLFKRFLHQFHKLVESRSGHYEFPPTHEQHQSIVLVNFRVHRD</sequence>
<proteinExistence type="predicted"/>
<dbReference type="EMBL" id="CAJFDI010000004">
    <property type="protein sequence ID" value="CAD5226020.1"/>
    <property type="molecule type" value="Genomic_DNA"/>
</dbReference>
<gene>
    <name evidence="1" type="ORF">BXYJ_LOCUS8836</name>
    <name evidence="2" type="ORF">BXYJ_LOCUS8837</name>
</gene>
<evidence type="ECO:0000313" key="5">
    <source>
        <dbReference type="Proteomes" id="UP000659654"/>
    </source>
</evidence>